<dbReference type="SMART" id="SM00267">
    <property type="entry name" value="GGDEF"/>
    <property type="match status" value="1"/>
</dbReference>
<dbReference type="Gene3D" id="3.30.70.270">
    <property type="match status" value="1"/>
</dbReference>
<dbReference type="AlphaFoldDB" id="A0A2U3B937"/>
<evidence type="ECO:0000313" key="5">
    <source>
        <dbReference type="Proteomes" id="UP000245362"/>
    </source>
</evidence>
<accession>A0A2U3B937</accession>
<dbReference type="InterPro" id="IPR035965">
    <property type="entry name" value="PAS-like_dom_sf"/>
</dbReference>
<proteinExistence type="predicted"/>
<evidence type="ECO:0000313" key="4">
    <source>
        <dbReference type="EMBL" id="PWI33224.1"/>
    </source>
</evidence>
<dbReference type="EMBL" id="QFWT01000005">
    <property type="protein sequence ID" value="PWI33224.1"/>
    <property type="molecule type" value="Genomic_DNA"/>
</dbReference>
<dbReference type="SUPFAM" id="SSF55073">
    <property type="entry name" value="Nucleotide cyclase"/>
    <property type="match status" value="1"/>
</dbReference>
<name>A0A2U3B937_9VIBR</name>
<evidence type="ECO:0000256" key="2">
    <source>
        <dbReference type="ARBA" id="ARBA00034247"/>
    </source>
</evidence>
<dbReference type="GO" id="GO:0005886">
    <property type="term" value="C:plasma membrane"/>
    <property type="evidence" value="ECO:0007669"/>
    <property type="project" value="TreeGrafter"/>
</dbReference>
<dbReference type="OrthoDB" id="9812260at2"/>
<dbReference type="InterPro" id="IPR029787">
    <property type="entry name" value="Nucleotide_cyclase"/>
</dbReference>
<protein>
    <recommendedName>
        <fullName evidence="1">diguanylate cyclase</fullName>
        <ecNumber evidence="1">2.7.7.65</ecNumber>
    </recommendedName>
</protein>
<dbReference type="GO" id="GO:0052621">
    <property type="term" value="F:diguanylate cyclase activity"/>
    <property type="evidence" value="ECO:0007669"/>
    <property type="project" value="UniProtKB-EC"/>
</dbReference>
<evidence type="ECO:0000256" key="1">
    <source>
        <dbReference type="ARBA" id="ARBA00012528"/>
    </source>
</evidence>
<dbReference type="InterPro" id="IPR050469">
    <property type="entry name" value="Diguanylate_Cyclase"/>
</dbReference>
<evidence type="ECO:0000259" key="3">
    <source>
        <dbReference type="PROSITE" id="PS50887"/>
    </source>
</evidence>
<dbReference type="EC" id="2.7.7.65" evidence="1"/>
<dbReference type="PANTHER" id="PTHR45138">
    <property type="entry name" value="REGULATORY COMPONENTS OF SENSORY TRANSDUCTION SYSTEM"/>
    <property type="match status" value="1"/>
</dbReference>
<reference evidence="4 5" key="1">
    <citation type="submission" date="2018-05" db="EMBL/GenBank/DDBJ databases">
        <title>Vibrio limimaris sp. nov., isolated from marine sediment.</title>
        <authorList>
            <person name="Li C.-M."/>
        </authorList>
    </citation>
    <scope>NUCLEOTIDE SEQUENCE [LARGE SCALE GENOMIC DNA]</scope>
    <source>
        <strain evidence="4 5">E4404</strain>
    </source>
</reference>
<dbReference type="SUPFAM" id="SSF55785">
    <property type="entry name" value="PYP-like sensor domain (PAS domain)"/>
    <property type="match status" value="1"/>
</dbReference>
<dbReference type="PROSITE" id="PS50887">
    <property type="entry name" value="GGDEF"/>
    <property type="match status" value="1"/>
</dbReference>
<sequence length="334" mass="38476">MLARDITLMDATAEKFDSGIVSPFEFPEAYERLLDTMPEPSFLFDRDGTYIQVFGGRDTKRYHNPQLLVGKNVFDVFAPELANDFLAKIQWVLQAQQTFHYEYTIPVQDVELFRGHPGPAGERTYEGFLTPVSFASDEDFVIWNARCITQHHKTLGELNKQKKELKRISQHDHLTCIYNRFALEELLPPVLRRAQETGQSIATVMVDLDYFKLLNDYFGHLEGDRALIKLGALIRHYFQPEGYCFRYGGDEFFIVMFGEELLKVEERLLGFRRAVHEARIPNPNSPISEHLTVTIGVHYNQQISEEVDIEQLVSLADKALYNGKAETKNTISFV</sequence>
<dbReference type="NCBIfam" id="TIGR00254">
    <property type="entry name" value="GGDEF"/>
    <property type="match status" value="1"/>
</dbReference>
<feature type="domain" description="GGDEF" evidence="3">
    <location>
        <begin position="199"/>
        <end position="334"/>
    </location>
</feature>
<dbReference type="Pfam" id="PF00990">
    <property type="entry name" value="GGDEF"/>
    <property type="match status" value="1"/>
</dbReference>
<dbReference type="PANTHER" id="PTHR45138:SF9">
    <property type="entry name" value="DIGUANYLATE CYCLASE DGCM-RELATED"/>
    <property type="match status" value="1"/>
</dbReference>
<dbReference type="CDD" id="cd01949">
    <property type="entry name" value="GGDEF"/>
    <property type="match status" value="1"/>
</dbReference>
<comment type="caution">
    <text evidence="4">The sequence shown here is derived from an EMBL/GenBank/DDBJ whole genome shotgun (WGS) entry which is preliminary data.</text>
</comment>
<dbReference type="Proteomes" id="UP000245362">
    <property type="component" value="Unassembled WGS sequence"/>
</dbReference>
<comment type="catalytic activity">
    <reaction evidence="2">
        <text>2 GTP = 3',3'-c-di-GMP + 2 diphosphate</text>
        <dbReference type="Rhea" id="RHEA:24898"/>
        <dbReference type="ChEBI" id="CHEBI:33019"/>
        <dbReference type="ChEBI" id="CHEBI:37565"/>
        <dbReference type="ChEBI" id="CHEBI:58805"/>
        <dbReference type="EC" id="2.7.7.65"/>
    </reaction>
</comment>
<gene>
    <name evidence="4" type="ORF">DI392_10180</name>
</gene>
<dbReference type="InterPro" id="IPR000160">
    <property type="entry name" value="GGDEF_dom"/>
</dbReference>
<dbReference type="GO" id="GO:1902201">
    <property type="term" value="P:negative regulation of bacterial-type flagellum-dependent cell motility"/>
    <property type="evidence" value="ECO:0007669"/>
    <property type="project" value="TreeGrafter"/>
</dbReference>
<dbReference type="InterPro" id="IPR043128">
    <property type="entry name" value="Rev_trsase/Diguanyl_cyclase"/>
</dbReference>
<organism evidence="4 5">
    <name type="scientific">Vibrio albus</name>
    <dbReference type="NCBI Taxonomy" id="2200953"/>
    <lineage>
        <taxon>Bacteria</taxon>
        <taxon>Pseudomonadati</taxon>
        <taxon>Pseudomonadota</taxon>
        <taxon>Gammaproteobacteria</taxon>
        <taxon>Vibrionales</taxon>
        <taxon>Vibrionaceae</taxon>
        <taxon>Vibrio</taxon>
    </lineage>
</organism>
<keyword evidence="5" id="KW-1185">Reference proteome</keyword>
<dbReference type="Gene3D" id="3.30.450.20">
    <property type="entry name" value="PAS domain"/>
    <property type="match status" value="1"/>
</dbReference>
<dbReference type="GO" id="GO:0043709">
    <property type="term" value="P:cell adhesion involved in single-species biofilm formation"/>
    <property type="evidence" value="ECO:0007669"/>
    <property type="project" value="TreeGrafter"/>
</dbReference>